<dbReference type="EMBL" id="JAACXV010018701">
    <property type="protein sequence ID" value="KAF7263949.1"/>
    <property type="molecule type" value="Genomic_DNA"/>
</dbReference>
<reference evidence="1" key="1">
    <citation type="submission" date="2020-08" db="EMBL/GenBank/DDBJ databases">
        <title>Genome sequencing and assembly of the red palm weevil Rhynchophorus ferrugineus.</title>
        <authorList>
            <person name="Dias G.B."/>
            <person name="Bergman C.M."/>
            <person name="Manee M."/>
        </authorList>
    </citation>
    <scope>NUCLEOTIDE SEQUENCE</scope>
    <source>
        <strain evidence="1">AA-2017</strain>
        <tissue evidence="1">Whole larva</tissue>
    </source>
</reference>
<protein>
    <submittedName>
        <fullName evidence="1">Uncharacterized protein</fullName>
    </submittedName>
</protein>
<keyword evidence="2" id="KW-1185">Reference proteome</keyword>
<accession>A0A834HLL3</accession>
<dbReference type="Proteomes" id="UP000625711">
    <property type="component" value="Unassembled WGS sequence"/>
</dbReference>
<proteinExistence type="predicted"/>
<evidence type="ECO:0000313" key="2">
    <source>
        <dbReference type="Proteomes" id="UP000625711"/>
    </source>
</evidence>
<evidence type="ECO:0000313" key="1">
    <source>
        <dbReference type="EMBL" id="KAF7263949.1"/>
    </source>
</evidence>
<dbReference type="OrthoDB" id="6783817at2759"/>
<organism evidence="1 2">
    <name type="scientific">Rhynchophorus ferrugineus</name>
    <name type="common">Red palm weevil</name>
    <name type="synonym">Curculio ferrugineus</name>
    <dbReference type="NCBI Taxonomy" id="354439"/>
    <lineage>
        <taxon>Eukaryota</taxon>
        <taxon>Metazoa</taxon>
        <taxon>Ecdysozoa</taxon>
        <taxon>Arthropoda</taxon>
        <taxon>Hexapoda</taxon>
        <taxon>Insecta</taxon>
        <taxon>Pterygota</taxon>
        <taxon>Neoptera</taxon>
        <taxon>Endopterygota</taxon>
        <taxon>Coleoptera</taxon>
        <taxon>Polyphaga</taxon>
        <taxon>Cucujiformia</taxon>
        <taxon>Curculionidae</taxon>
        <taxon>Dryophthorinae</taxon>
        <taxon>Rhynchophorus</taxon>
    </lineage>
</organism>
<feature type="non-terminal residue" evidence="1">
    <location>
        <position position="1"/>
    </location>
</feature>
<comment type="caution">
    <text evidence="1">The sequence shown here is derived from an EMBL/GenBank/DDBJ whole genome shotgun (WGS) entry which is preliminary data.</text>
</comment>
<name>A0A834HLL3_RHYFE</name>
<sequence>MSTHPDQNTTGRPFGLSTTYEDISNYNSFMESLMNFLNEAAVLMLQVKERSGISLACSSPIKMPEEDKKQKMNMILETMTEHLNESS</sequence>
<gene>
    <name evidence="1" type="ORF">GWI33_000827</name>
</gene>
<dbReference type="AlphaFoldDB" id="A0A834HLL3"/>